<accession>A0ABN6XDQ2</accession>
<proteinExistence type="predicted"/>
<dbReference type="InterPro" id="IPR007061">
    <property type="entry name" value="MST-like"/>
</dbReference>
<dbReference type="InterPro" id="IPR034660">
    <property type="entry name" value="DinB/YfiT-like"/>
</dbReference>
<dbReference type="NCBIfam" id="NF047843">
    <property type="entry name" value="MST_Rv0443"/>
    <property type="match status" value="1"/>
</dbReference>
<keyword evidence="2" id="KW-1185">Reference proteome</keyword>
<dbReference type="Pfam" id="PF04978">
    <property type="entry name" value="MST"/>
    <property type="match status" value="1"/>
</dbReference>
<protein>
    <recommendedName>
        <fullName evidence="3">DUF664 domain-containing protein</fullName>
    </recommendedName>
</protein>
<dbReference type="Proteomes" id="UP001321475">
    <property type="component" value="Chromosome"/>
</dbReference>
<evidence type="ECO:0000313" key="1">
    <source>
        <dbReference type="EMBL" id="BDZ43063.1"/>
    </source>
</evidence>
<reference evidence="2" key="1">
    <citation type="journal article" date="2019" name="Int. J. Syst. Evol. Microbiol.">
        <title>The Global Catalogue of Microorganisms (GCM) 10K type strain sequencing project: providing services to taxonomists for standard genome sequencing and annotation.</title>
        <authorList>
            <consortium name="The Broad Institute Genomics Platform"/>
            <consortium name="The Broad Institute Genome Sequencing Center for Infectious Disease"/>
            <person name="Wu L."/>
            <person name="Ma J."/>
        </authorList>
    </citation>
    <scope>NUCLEOTIDE SEQUENCE [LARGE SCALE GENOMIC DNA]</scope>
    <source>
        <strain evidence="2">NBRC 108565</strain>
    </source>
</reference>
<evidence type="ECO:0008006" key="3">
    <source>
        <dbReference type="Google" id="ProtNLM"/>
    </source>
</evidence>
<gene>
    <name evidence="1" type="ORF">GCM10025865_23620</name>
</gene>
<sequence length="178" mass="18818">MNGVDVLREMFGRVGPALSSAIQDLDGDALTARVDGEANTLAWLAWHVGREQDAQVAAAVGRDQVWTAQGFSARFALPFDDAAIGYGQSSTEVGQVRASAALLAEYLDAVQDETADVLDELTDGDLYRVVDADWDPPVTLGVRLVSVVEDALQHAGQAGYLRGLIDRGSVDDGAVATD</sequence>
<organism evidence="1 2">
    <name type="scientific">Paraoerskovia sediminicola</name>
    <dbReference type="NCBI Taxonomy" id="1138587"/>
    <lineage>
        <taxon>Bacteria</taxon>
        <taxon>Bacillati</taxon>
        <taxon>Actinomycetota</taxon>
        <taxon>Actinomycetes</taxon>
        <taxon>Micrococcales</taxon>
        <taxon>Cellulomonadaceae</taxon>
        <taxon>Paraoerskovia</taxon>
    </lineage>
</organism>
<dbReference type="EMBL" id="AP027729">
    <property type="protein sequence ID" value="BDZ43063.1"/>
    <property type="molecule type" value="Genomic_DNA"/>
</dbReference>
<dbReference type="SUPFAM" id="SSF109854">
    <property type="entry name" value="DinB/YfiT-like putative metalloenzymes"/>
    <property type="match status" value="1"/>
</dbReference>
<evidence type="ECO:0000313" key="2">
    <source>
        <dbReference type="Proteomes" id="UP001321475"/>
    </source>
</evidence>
<name>A0ABN6XDQ2_9CELL</name>
<dbReference type="Gene3D" id="1.20.120.450">
    <property type="entry name" value="dinb family like domain"/>
    <property type="match status" value="1"/>
</dbReference>